<evidence type="ECO:0000259" key="2">
    <source>
        <dbReference type="Pfam" id="PF13649"/>
    </source>
</evidence>
<accession>A0ABP8C9E0</accession>
<sequence>MDTSKENTIKNEEFYDKQYEKVNIESILNKINNLNSFLIYATATHTSWVGLYHNNFKDQLKGKKVLELGCGDCTNAAIMSALGAEVHGNDISQKSGKIIKALNEKYNFKTPIKFINGDFLKAKIVENDYDIIVGKAFVHHLTHAQEIEFTEKIVKALKPNGMVRYFEPAVNNKILDEIRWRIPVHGRPSKFQKEKFAIWKENDPHPERDNSSKRYIKIGNTYFKDVIITPIGTIERFHRLLPKKYSIKFRRLAFKIEKYIPKRLNLILTRSQLIVYKNPRK</sequence>
<dbReference type="Proteomes" id="UP001501496">
    <property type="component" value="Unassembled WGS sequence"/>
</dbReference>
<feature type="domain" description="Methyltransferase" evidence="2">
    <location>
        <begin position="65"/>
        <end position="161"/>
    </location>
</feature>
<evidence type="ECO:0000256" key="1">
    <source>
        <dbReference type="ARBA" id="ARBA00022679"/>
    </source>
</evidence>
<protein>
    <recommendedName>
        <fullName evidence="2">Methyltransferase domain-containing protein</fullName>
    </recommendedName>
</protein>
<keyword evidence="4" id="KW-1185">Reference proteome</keyword>
<comment type="caution">
    <text evidence="3">The sequence shown here is derived from an EMBL/GenBank/DDBJ whole genome shotgun (WGS) entry which is preliminary data.</text>
</comment>
<proteinExistence type="predicted"/>
<dbReference type="RefSeq" id="WP_344788014.1">
    <property type="nucleotide sequence ID" value="NZ_BAABCA010000004.1"/>
</dbReference>
<dbReference type="EMBL" id="BAABCA010000004">
    <property type="protein sequence ID" value="GAA4236028.1"/>
    <property type="molecule type" value="Genomic_DNA"/>
</dbReference>
<dbReference type="Pfam" id="PF13649">
    <property type="entry name" value="Methyltransf_25"/>
    <property type="match status" value="1"/>
</dbReference>
<dbReference type="Gene3D" id="3.40.50.150">
    <property type="entry name" value="Vaccinia Virus protein VP39"/>
    <property type="match status" value="1"/>
</dbReference>
<reference evidence="4" key="1">
    <citation type="journal article" date="2019" name="Int. J. Syst. Evol. Microbiol.">
        <title>The Global Catalogue of Microorganisms (GCM) 10K type strain sequencing project: providing services to taxonomists for standard genome sequencing and annotation.</title>
        <authorList>
            <consortium name="The Broad Institute Genomics Platform"/>
            <consortium name="The Broad Institute Genome Sequencing Center for Infectious Disease"/>
            <person name="Wu L."/>
            <person name="Ma J."/>
        </authorList>
    </citation>
    <scope>NUCLEOTIDE SEQUENCE [LARGE SCALE GENOMIC DNA]</scope>
    <source>
        <strain evidence="4">JCM 17630</strain>
    </source>
</reference>
<gene>
    <name evidence="3" type="ORF">GCM10022291_19420</name>
</gene>
<dbReference type="InterPro" id="IPR029063">
    <property type="entry name" value="SAM-dependent_MTases_sf"/>
</dbReference>
<evidence type="ECO:0000313" key="4">
    <source>
        <dbReference type="Proteomes" id="UP001501496"/>
    </source>
</evidence>
<dbReference type="InterPro" id="IPR041698">
    <property type="entry name" value="Methyltransf_25"/>
</dbReference>
<dbReference type="SUPFAM" id="SSF53335">
    <property type="entry name" value="S-adenosyl-L-methionine-dependent methyltransferases"/>
    <property type="match status" value="1"/>
</dbReference>
<name>A0ABP8C9E0_9FLAO</name>
<dbReference type="PANTHER" id="PTHR43861">
    <property type="entry name" value="TRANS-ACONITATE 2-METHYLTRANSFERASE-RELATED"/>
    <property type="match status" value="1"/>
</dbReference>
<keyword evidence="1" id="KW-0808">Transferase</keyword>
<evidence type="ECO:0000313" key="3">
    <source>
        <dbReference type="EMBL" id="GAA4236028.1"/>
    </source>
</evidence>
<organism evidence="3 4">
    <name type="scientific">Postechiella marina</name>
    <dbReference type="NCBI Taxonomy" id="943941"/>
    <lineage>
        <taxon>Bacteria</taxon>
        <taxon>Pseudomonadati</taxon>
        <taxon>Bacteroidota</taxon>
        <taxon>Flavobacteriia</taxon>
        <taxon>Flavobacteriales</taxon>
        <taxon>Flavobacteriaceae</taxon>
        <taxon>Postechiella</taxon>
    </lineage>
</organism>
<dbReference type="CDD" id="cd02440">
    <property type="entry name" value="AdoMet_MTases"/>
    <property type="match status" value="1"/>
</dbReference>